<evidence type="ECO:0000313" key="7">
    <source>
        <dbReference type="EMBL" id="MEC4723073.1"/>
    </source>
</evidence>
<dbReference type="PANTHER" id="PTHR43547:SF2">
    <property type="entry name" value="HYBRID SIGNAL TRANSDUCTION HISTIDINE KINASE C"/>
    <property type="match status" value="1"/>
</dbReference>
<dbReference type="SUPFAM" id="SSF47384">
    <property type="entry name" value="Homodimeric domain of signal transducing histidine kinase"/>
    <property type="match status" value="1"/>
</dbReference>
<evidence type="ECO:0000259" key="6">
    <source>
        <dbReference type="PROSITE" id="PS50110"/>
    </source>
</evidence>
<keyword evidence="7" id="KW-0547">Nucleotide-binding</keyword>
<dbReference type="InterPro" id="IPR036890">
    <property type="entry name" value="HATPase_C_sf"/>
</dbReference>
<dbReference type="SMART" id="SM00388">
    <property type="entry name" value="HisKA"/>
    <property type="match status" value="1"/>
</dbReference>
<dbReference type="InterPro" id="IPR036097">
    <property type="entry name" value="HisK_dim/P_sf"/>
</dbReference>
<feature type="modified residue" description="4-aspartylphosphate" evidence="4">
    <location>
        <position position="369"/>
    </location>
</feature>
<dbReference type="Gene3D" id="1.10.287.130">
    <property type="match status" value="1"/>
</dbReference>
<keyword evidence="7" id="KW-0067">ATP-binding</keyword>
<dbReference type="InterPro" id="IPR004358">
    <property type="entry name" value="Sig_transdc_His_kin-like_C"/>
</dbReference>
<evidence type="ECO:0000256" key="3">
    <source>
        <dbReference type="ARBA" id="ARBA00022553"/>
    </source>
</evidence>
<dbReference type="GO" id="GO:0005524">
    <property type="term" value="F:ATP binding"/>
    <property type="evidence" value="ECO:0007669"/>
    <property type="project" value="UniProtKB-KW"/>
</dbReference>
<dbReference type="RefSeq" id="WP_326509696.1">
    <property type="nucleotide sequence ID" value="NZ_JAWIIV010000043.1"/>
</dbReference>
<evidence type="ECO:0000256" key="2">
    <source>
        <dbReference type="ARBA" id="ARBA00012438"/>
    </source>
</evidence>
<dbReference type="InterPro" id="IPR011006">
    <property type="entry name" value="CheY-like_superfamily"/>
</dbReference>
<dbReference type="Pfam" id="PF02518">
    <property type="entry name" value="HATPase_c"/>
    <property type="match status" value="1"/>
</dbReference>
<dbReference type="CDD" id="cd17580">
    <property type="entry name" value="REC_2_DhkD-like"/>
    <property type="match status" value="1"/>
</dbReference>
<dbReference type="SUPFAM" id="SSF52172">
    <property type="entry name" value="CheY-like"/>
    <property type="match status" value="1"/>
</dbReference>
<dbReference type="InterPro" id="IPR005467">
    <property type="entry name" value="His_kinase_dom"/>
</dbReference>
<feature type="domain" description="Response regulatory" evidence="6">
    <location>
        <begin position="320"/>
        <end position="436"/>
    </location>
</feature>
<evidence type="ECO:0000259" key="5">
    <source>
        <dbReference type="PROSITE" id="PS50109"/>
    </source>
</evidence>
<evidence type="ECO:0000313" key="8">
    <source>
        <dbReference type="Proteomes" id="UP001352263"/>
    </source>
</evidence>
<dbReference type="PRINTS" id="PR00344">
    <property type="entry name" value="BCTRLSENSOR"/>
</dbReference>
<feature type="domain" description="Histidine kinase" evidence="5">
    <location>
        <begin position="80"/>
        <end position="298"/>
    </location>
</feature>
<keyword evidence="3 4" id="KW-0597">Phosphoprotein</keyword>
<dbReference type="Gene3D" id="3.30.565.10">
    <property type="entry name" value="Histidine kinase-like ATPase, C-terminal domain"/>
    <property type="match status" value="1"/>
</dbReference>
<comment type="caution">
    <text evidence="7">The sequence shown here is derived from an EMBL/GenBank/DDBJ whole genome shotgun (WGS) entry which is preliminary data.</text>
</comment>
<dbReference type="Proteomes" id="UP001352263">
    <property type="component" value="Unassembled WGS sequence"/>
</dbReference>
<evidence type="ECO:0000256" key="4">
    <source>
        <dbReference type="PROSITE-ProRule" id="PRU00169"/>
    </source>
</evidence>
<dbReference type="Pfam" id="PF00512">
    <property type="entry name" value="HisKA"/>
    <property type="match status" value="1"/>
</dbReference>
<dbReference type="InterPro" id="IPR001789">
    <property type="entry name" value="Sig_transdc_resp-reg_receiver"/>
</dbReference>
<dbReference type="CDD" id="cd00082">
    <property type="entry name" value="HisKA"/>
    <property type="match status" value="1"/>
</dbReference>
<sequence>MKKETHSSSQDDVRVRQAIDRVVEAVRGGHSGSEEIQDLLSLVSQLREANQNLVLAAVKAQVLQETAETRNRQQNEFLAMLAHELRNPIAPISNAASLLEKMTSAHPLLPKIQGVISRQVTHMARLIDDLLDASRITSGKVSLERSRITVNDILNRALEVVRSTIDQRHQQLLAEPLENDVMVEGDLIRLAQAMSNILVNASKFTPEGGKVTVLLKRHGDAVHFVVRDSGIGIESELLPHIFELFRQGPRTLARSEGGLGIGLSVTKALVEMHGGRIAAHSMGRDMGSEFEIVLPVAQDAPQGTAGEDPAPLAAPAACCRILLIEDNPDTSATLQLLLELSGHRVTVAPDGLSGVSLAKTNTYDVILCDIGLPGLNGYGVIRQVRQLEATHQPYAIAISGYGQPEDRARAIGAGFNEYLVKPVKTDTVLGLIATQGAAA</sequence>
<organism evidence="7 8">
    <name type="scientific">Noviherbaspirillum album</name>
    <dbReference type="NCBI Taxonomy" id="3080276"/>
    <lineage>
        <taxon>Bacteria</taxon>
        <taxon>Pseudomonadati</taxon>
        <taxon>Pseudomonadota</taxon>
        <taxon>Betaproteobacteria</taxon>
        <taxon>Burkholderiales</taxon>
        <taxon>Oxalobacteraceae</taxon>
        <taxon>Noviherbaspirillum</taxon>
    </lineage>
</organism>
<dbReference type="InterPro" id="IPR003594">
    <property type="entry name" value="HATPase_dom"/>
</dbReference>
<dbReference type="InterPro" id="IPR003661">
    <property type="entry name" value="HisK_dim/P_dom"/>
</dbReference>
<gene>
    <name evidence="7" type="ORF">RY831_28330</name>
</gene>
<comment type="catalytic activity">
    <reaction evidence="1">
        <text>ATP + protein L-histidine = ADP + protein N-phospho-L-histidine.</text>
        <dbReference type="EC" id="2.7.13.3"/>
    </reaction>
</comment>
<dbReference type="Pfam" id="PF00072">
    <property type="entry name" value="Response_reg"/>
    <property type="match status" value="1"/>
</dbReference>
<accession>A0ABU6JHS4</accession>
<dbReference type="SUPFAM" id="SSF55874">
    <property type="entry name" value="ATPase domain of HSP90 chaperone/DNA topoisomerase II/histidine kinase"/>
    <property type="match status" value="1"/>
</dbReference>
<dbReference type="EMBL" id="JAWIIV010000043">
    <property type="protein sequence ID" value="MEC4723073.1"/>
    <property type="molecule type" value="Genomic_DNA"/>
</dbReference>
<dbReference type="PROSITE" id="PS50110">
    <property type="entry name" value="RESPONSE_REGULATORY"/>
    <property type="match status" value="1"/>
</dbReference>
<name>A0ABU6JHS4_9BURK</name>
<protein>
    <recommendedName>
        <fullName evidence="2">histidine kinase</fullName>
        <ecNumber evidence="2">2.7.13.3</ecNumber>
    </recommendedName>
</protein>
<proteinExistence type="predicted"/>
<dbReference type="PANTHER" id="PTHR43547">
    <property type="entry name" value="TWO-COMPONENT HISTIDINE KINASE"/>
    <property type="match status" value="1"/>
</dbReference>
<evidence type="ECO:0000256" key="1">
    <source>
        <dbReference type="ARBA" id="ARBA00000085"/>
    </source>
</evidence>
<dbReference type="PROSITE" id="PS50109">
    <property type="entry name" value="HIS_KIN"/>
    <property type="match status" value="1"/>
</dbReference>
<keyword evidence="8" id="KW-1185">Reference proteome</keyword>
<dbReference type="Gene3D" id="3.40.50.2300">
    <property type="match status" value="1"/>
</dbReference>
<dbReference type="SMART" id="SM00387">
    <property type="entry name" value="HATPase_c"/>
    <property type="match status" value="1"/>
</dbReference>
<reference evidence="7 8" key="1">
    <citation type="submission" date="2023-10" db="EMBL/GenBank/DDBJ databases">
        <title>Noviherbaspirillum sp. CPCC 100848 genome assembly.</title>
        <authorList>
            <person name="Li X.Y."/>
            <person name="Fang X.M."/>
        </authorList>
    </citation>
    <scope>NUCLEOTIDE SEQUENCE [LARGE SCALE GENOMIC DNA]</scope>
    <source>
        <strain evidence="7 8">CPCC 100848</strain>
    </source>
</reference>
<dbReference type="EC" id="2.7.13.3" evidence="2"/>
<dbReference type="CDD" id="cd00075">
    <property type="entry name" value="HATPase"/>
    <property type="match status" value="1"/>
</dbReference>
<dbReference type="SMART" id="SM00448">
    <property type="entry name" value="REC"/>
    <property type="match status" value="1"/>
</dbReference>